<dbReference type="InterPro" id="IPR005198">
    <property type="entry name" value="Glyco_hydro_76"/>
</dbReference>
<dbReference type="SUPFAM" id="SSF48208">
    <property type="entry name" value="Six-hairpin glycosidases"/>
    <property type="match status" value="1"/>
</dbReference>
<protein>
    <submittedName>
        <fullName evidence="1">Putative glycosyl hydrolase protein</fullName>
    </submittedName>
</protein>
<dbReference type="InterPro" id="IPR053169">
    <property type="entry name" value="MUG_Protein"/>
</dbReference>
<dbReference type="PANTHER" id="PTHR47791:SF1">
    <property type="entry name" value="ENDO MANNANASE, GH76 FAMILY (EUROFUNG)"/>
    <property type="match status" value="1"/>
</dbReference>
<name>M7SMU0_EUTLA</name>
<dbReference type="GO" id="GO:0005975">
    <property type="term" value="P:carbohydrate metabolic process"/>
    <property type="evidence" value="ECO:0007669"/>
    <property type="project" value="InterPro"/>
</dbReference>
<dbReference type="InterPro" id="IPR008928">
    <property type="entry name" value="6-hairpin_glycosidase_sf"/>
</dbReference>
<dbReference type="PANTHER" id="PTHR47791">
    <property type="entry name" value="MEIOTICALLY UP-REGULATED GENE 191 PROTEIN"/>
    <property type="match status" value="1"/>
</dbReference>
<proteinExistence type="predicted"/>
<dbReference type="Pfam" id="PF03663">
    <property type="entry name" value="Glyco_hydro_76"/>
    <property type="match status" value="1"/>
</dbReference>
<evidence type="ECO:0000313" key="1">
    <source>
        <dbReference type="EMBL" id="EMR67699.1"/>
    </source>
</evidence>
<dbReference type="EMBL" id="KB706375">
    <property type="protein sequence ID" value="EMR67699.1"/>
    <property type="molecule type" value="Genomic_DNA"/>
</dbReference>
<dbReference type="eggNOG" id="ENOG502S9QC">
    <property type="taxonomic scope" value="Eukaryota"/>
</dbReference>
<dbReference type="HOGENOM" id="CLU_028686_0_0_1"/>
<dbReference type="GO" id="GO:0016787">
    <property type="term" value="F:hydrolase activity"/>
    <property type="evidence" value="ECO:0007669"/>
    <property type="project" value="UniProtKB-KW"/>
</dbReference>
<reference evidence="2" key="1">
    <citation type="journal article" date="2013" name="Genome Announc.">
        <title>Draft genome sequence of the grapevine dieback fungus Eutypa lata UCR-EL1.</title>
        <authorList>
            <person name="Blanco-Ulate B."/>
            <person name="Rolshausen P.E."/>
            <person name="Cantu D."/>
        </authorList>
    </citation>
    <scope>NUCLEOTIDE SEQUENCE [LARGE SCALE GENOMIC DNA]</scope>
    <source>
        <strain evidence="2">UCR-EL1</strain>
    </source>
</reference>
<gene>
    <name evidence="1" type="ORF">UCREL1_5289</name>
</gene>
<evidence type="ECO:0000313" key="2">
    <source>
        <dbReference type="Proteomes" id="UP000012174"/>
    </source>
</evidence>
<dbReference type="Proteomes" id="UP000012174">
    <property type="component" value="Unassembled WGS sequence"/>
</dbReference>
<organism evidence="1 2">
    <name type="scientific">Eutypa lata (strain UCR-EL1)</name>
    <name type="common">Grapevine dieback disease fungus</name>
    <name type="synonym">Eutypa armeniacae</name>
    <dbReference type="NCBI Taxonomy" id="1287681"/>
    <lineage>
        <taxon>Eukaryota</taxon>
        <taxon>Fungi</taxon>
        <taxon>Dikarya</taxon>
        <taxon>Ascomycota</taxon>
        <taxon>Pezizomycotina</taxon>
        <taxon>Sordariomycetes</taxon>
        <taxon>Xylariomycetidae</taxon>
        <taxon>Xylariales</taxon>
        <taxon>Diatrypaceae</taxon>
        <taxon>Eutypa</taxon>
    </lineage>
</organism>
<dbReference type="AlphaFoldDB" id="M7SMU0"/>
<dbReference type="KEGG" id="ela:UCREL1_5289"/>
<keyword evidence="1" id="KW-0378">Hydrolase</keyword>
<dbReference type="Gene3D" id="1.50.10.20">
    <property type="match status" value="1"/>
</dbReference>
<dbReference type="OMA" id="WANGWIT"/>
<accession>M7SMU0</accession>
<dbReference type="OrthoDB" id="9984024at2759"/>
<sequence>MAAVMILALASAGDQLMRWFNPDTGLWDNYWWQGANMLSAVNDLSSLDENVKNVYNSIWENTYNNAPLNKPVSKRKRADGAYVEMSPEEVKNRKVRREDVGFISHYYDDEGWWALAWIGALDNTGKREYLDEAIAIWYDMNAAWNKPACGGLPWNKDEGSGPLAIQNEIYIQVGAALANRVGDDQKNIYLDAAKEAWTWFQNIGLINSDNLINDGVDQDTCKNRGDPTFSYNQGVILGGLVELYEATGDESYLDRASDIANAVTIPGSSMLDDNGILVDECDRTQSCSGDGIMFKGVFPRNLKKLQAVRPSEQWKSFLETNAQSIWSNDLSIEDGGCKNGVFWGGPYTEADPAAQSSALDCLIAALAATS</sequence>
<keyword evidence="2" id="KW-1185">Reference proteome</keyword>